<protein>
    <submittedName>
        <fullName evidence="1">Uncharacterized protein</fullName>
    </submittedName>
</protein>
<comment type="caution">
    <text evidence="1">The sequence shown here is derived from an EMBL/GenBank/DDBJ whole genome shotgun (WGS) entry which is preliminary data.</text>
</comment>
<feature type="non-terminal residue" evidence="1">
    <location>
        <position position="1"/>
    </location>
</feature>
<dbReference type="EMBL" id="BART01014796">
    <property type="protein sequence ID" value="GAG77250.1"/>
    <property type="molecule type" value="Genomic_DNA"/>
</dbReference>
<accession>X1A534</accession>
<dbReference type="AlphaFoldDB" id="X1A534"/>
<gene>
    <name evidence="1" type="ORF">S01H4_29198</name>
</gene>
<proteinExistence type="predicted"/>
<evidence type="ECO:0000313" key="1">
    <source>
        <dbReference type="EMBL" id="GAG77250.1"/>
    </source>
</evidence>
<name>X1A534_9ZZZZ</name>
<sequence length="35" mass="4142">DLKKIIGDKLALEIALDETDEAKPFWDKMRKRKII</sequence>
<organism evidence="1">
    <name type="scientific">marine sediment metagenome</name>
    <dbReference type="NCBI Taxonomy" id="412755"/>
    <lineage>
        <taxon>unclassified sequences</taxon>
        <taxon>metagenomes</taxon>
        <taxon>ecological metagenomes</taxon>
    </lineage>
</organism>
<reference evidence="1" key="1">
    <citation type="journal article" date="2014" name="Front. Microbiol.">
        <title>High frequency of phylogenetically diverse reductive dehalogenase-homologous genes in deep subseafloor sedimentary metagenomes.</title>
        <authorList>
            <person name="Kawai M."/>
            <person name="Futagami T."/>
            <person name="Toyoda A."/>
            <person name="Takaki Y."/>
            <person name="Nishi S."/>
            <person name="Hori S."/>
            <person name="Arai W."/>
            <person name="Tsubouchi T."/>
            <person name="Morono Y."/>
            <person name="Uchiyama I."/>
            <person name="Ito T."/>
            <person name="Fujiyama A."/>
            <person name="Inagaki F."/>
            <person name="Takami H."/>
        </authorList>
    </citation>
    <scope>NUCLEOTIDE SEQUENCE</scope>
    <source>
        <strain evidence="1">Expedition CK06-06</strain>
    </source>
</reference>